<feature type="transmembrane region" description="Helical" evidence="1">
    <location>
        <begin position="20"/>
        <end position="39"/>
    </location>
</feature>
<keyword evidence="1" id="KW-0472">Membrane</keyword>
<proteinExistence type="predicted"/>
<evidence type="ECO:0000313" key="4">
    <source>
        <dbReference type="Proteomes" id="UP000008630"/>
    </source>
</evidence>
<evidence type="ECO:0000256" key="1">
    <source>
        <dbReference type="SAM" id="Phobius"/>
    </source>
</evidence>
<gene>
    <name evidence="3" type="ordered locus">Bache_2671</name>
</gene>
<dbReference type="HOGENOM" id="CLU_111557_1_0_10"/>
<sequence length="147" mass="16519">MSYIQNNLQAGEEIKYKADIHWYIFVYPAILLLVGAFFLSAQTGFIYYIGLLLLLLGLFQLIKRVLLKIGAEYVVTNKKVILKSGILSRDALELILSKCEGLRINQSIMGRILGFGSIVVTTGGATNRFNFIANPMKFRNEINAQIQ</sequence>
<evidence type="ECO:0000313" key="3">
    <source>
        <dbReference type="EMBL" id="ADV44621.1"/>
    </source>
</evidence>
<name>E6SWG0_BACT6</name>
<dbReference type="EMBL" id="CP002352">
    <property type="protein sequence ID" value="ADV44621.1"/>
    <property type="molecule type" value="Genomic_DNA"/>
</dbReference>
<dbReference type="PANTHER" id="PTHR37938:SF1">
    <property type="entry name" value="BLL0215 PROTEIN"/>
    <property type="match status" value="1"/>
</dbReference>
<evidence type="ECO:0000259" key="2">
    <source>
        <dbReference type="Pfam" id="PF03703"/>
    </source>
</evidence>
<dbReference type="Proteomes" id="UP000008630">
    <property type="component" value="Chromosome"/>
</dbReference>
<dbReference type="PATRIC" id="fig|693979.3.peg.2795"/>
<dbReference type="KEGG" id="bhl:Bache_2671"/>
<protein>
    <submittedName>
        <fullName evidence="3">Membrane-flanked domain protein</fullName>
    </submittedName>
</protein>
<reference evidence="3 4" key="2">
    <citation type="journal article" date="2011" name="Stand. Genomic Sci.">
        <title>Complete genome sequence of Bacteroides helcogenes type strain (P 36-108).</title>
        <authorList>
            <person name="Pati A."/>
            <person name="Gronow S."/>
            <person name="Zeytun A."/>
            <person name="Lapidus A."/>
            <person name="Nolan M."/>
            <person name="Hammon N."/>
            <person name="Deshpande S."/>
            <person name="Cheng J.F."/>
            <person name="Tapia R."/>
            <person name="Han C."/>
            <person name="Goodwin L."/>
            <person name="Pitluck S."/>
            <person name="Liolios K."/>
            <person name="Pagani I."/>
            <person name="Ivanova N."/>
            <person name="Mavromatis K."/>
            <person name="Chen A."/>
            <person name="Palaniappan K."/>
            <person name="Land M."/>
            <person name="Hauser L."/>
            <person name="Chang Y.J."/>
            <person name="Jeffries C.D."/>
            <person name="Detter J.C."/>
            <person name="Brambilla E."/>
            <person name="Rohde M."/>
            <person name="Goker M."/>
            <person name="Woyke T."/>
            <person name="Bristow J."/>
            <person name="Eisen J.A."/>
            <person name="Markowitz V."/>
            <person name="Hugenholtz P."/>
            <person name="Kyrpides N.C."/>
            <person name="Klenk H.P."/>
            <person name="Lucas S."/>
        </authorList>
    </citation>
    <scope>NUCLEOTIDE SEQUENCE [LARGE SCALE GENOMIC DNA]</scope>
    <source>
        <strain evidence="4">ATCC 35417 / DSM 20613 / JCM 6297 / CCUG 15421 / P 36-108</strain>
    </source>
</reference>
<dbReference type="InterPro" id="IPR005182">
    <property type="entry name" value="YdbS-like_PH"/>
</dbReference>
<keyword evidence="1" id="KW-1133">Transmembrane helix</keyword>
<keyword evidence="4" id="KW-1185">Reference proteome</keyword>
<dbReference type="RefSeq" id="WP_013548208.1">
    <property type="nucleotide sequence ID" value="NC_014933.1"/>
</dbReference>
<dbReference type="AlphaFoldDB" id="E6SWG0"/>
<dbReference type="Pfam" id="PF03703">
    <property type="entry name" value="bPH_2"/>
    <property type="match status" value="1"/>
</dbReference>
<reference key="1">
    <citation type="submission" date="2010-11" db="EMBL/GenBank/DDBJ databases">
        <title>The complete genome of Bacteroides helcogenes P 36-108.</title>
        <authorList>
            <consortium name="US DOE Joint Genome Institute (JGI-PGF)"/>
            <person name="Lucas S."/>
            <person name="Copeland A."/>
            <person name="Lapidus A."/>
            <person name="Bruce D."/>
            <person name="Goodwin L."/>
            <person name="Pitluck S."/>
            <person name="Kyrpides N."/>
            <person name="Mavromatis K."/>
            <person name="Ivanova N."/>
            <person name="Zeytun A."/>
            <person name="Brettin T."/>
            <person name="Detter J.C."/>
            <person name="Tapia R."/>
            <person name="Han C."/>
            <person name="Land M."/>
            <person name="Hauser L."/>
            <person name="Markowitz V."/>
            <person name="Cheng J.-F."/>
            <person name="Hugenholtz P."/>
            <person name="Woyke T."/>
            <person name="Wu D."/>
            <person name="Gronow S."/>
            <person name="Wellnitz S."/>
            <person name="Brambilla E."/>
            <person name="Klenk H.-P."/>
            <person name="Eisen J.A."/>
        </authorList>
    </citation>
    <scope>NUCLEOTIDE SEQUENCE</scope>
    <source>
        <strain>P 36-108</strain>
    </source>
</reference>
<organism evidence="3 4">
    <name type="scientific">Bacteroides helcogenes (strain ATCC 35417 / DSM 20613 / JCM 6297 / CCUG 15421 / P 36-108)</name>
    <dbReference type="NCBI Taxonomy" id="693979"/>
    <lineage>
        <taxon>Bacteria</taxon>
        <taxon>Pseudomonadati</taxon>
        <taxon>Bacteroidota</taxon>
        <taxon>Bacteroidia</taxon>
        <taxon>Bacteroidales</taxon>
        <taxon>Bacteroidaceae</taxon>
        <taxon>Bacteroides</taxon>
    </lineage>
</organism>
<dbReference type="eggNOG" id="COG3428">
    <property type="taxonomic scope" value="Bacteria"/>
</dbReference>
<feature type="transmembrane region" description="Helical" evidence="1">
    <location>
        <begin position="45"/>
        <end position="62"/>
    </location>
</feature>
<dbReference type="OrthoDB" id="3378680at2"/>
<accession>E6SWG0</accession>
<keyword evidence="1" id="KW-0812">Transmembrane</keyword>
<dbReference type="PANTHER" id="PTHR37938">
    <property type="entry name" value="BLL0215 PROTEIN"/>
    <property type="match status" value="1"/>
</dbReference>
<dbReference type="STRING" id="693979.Bache_2671"/>
<feature type="domain" description="YdbS-like PH" evidence="2">
    <location>
        <begin position="71"/>
        <end position="136"/>
    </location>
</feature>